<evidence type="ECO:0000313" key="1">
    <source>
        <dbReference type="EMBL" id="GGE02098.1"/>
    </source>
</evidence>
<evidence type="ECO:0000313" key="2">
    <source>
        <dbReference type="Proteomes" id="UP000644699"/>
    </source>
</evidence>
<protein>
    <submittedName>
        <fullName evidence="1">Uncharacterized protein</fullName>
    </submittedName>
</protein>
<sequence>MLPLSYAAVVQLVVGAKFTKDDAQTLLAEVDLVSTHCLMSATVGECSRQKSRLATWASVARSTRANSARTRSNKADHLACDTVGALRAENQPRLLLGTIQAGVSEFSDEFRIKMGLRCRCPLQASVQRGFNGAEGSFAERQLSANVSSKRTGSFRPNPHV</sequence>
<organism evidence="1 2">
    <name type="scientific">Aureimonas endophytica</name>
    <dbReference type="NCBI Taxonomy" id="2027858"/>
    <lineage>
        <taxon>Bacteria</taxon>
        <taxon>Pseudomonadati</taxon>
        <taxon>Pseudomonadota</taxon>
        <taxon>Alphaproteobacteria</taxon>
        <taxon>Hyphomicrobiales</taxon>
        <taxon>Aurantimonadaceae</taxon>
        <taxon>Aureimonas</taxon>
    </lineage>
</organism>
<keyword evidence="2" id="KW-1185">Reference proteome</keyword>
<dbReference type="AlphaFoldDB" id="A0A917E577"/>
<accession>A0A917E577</accession>
<comment type="caution">
    <text evidence="1">The sequence shown here is derived from an EMBL/GenBank/DDBJ whole genome shotgun (WGS) entry which is preliminary data.</text>
</comment>
<gene>
    <name evidence="1" type="ORF">GCM10011390_21210</name>
</gene>
<reference evidence="1" key="2">
    <citation type="submission" date="2020-09" db="EMBL/GenBank/DDBJ databases">
        <authorList>
            <person name="Sun Q."/>
            <person name="Zhou Y."/>
        </authorList>
    </citation>
    <scope>NUCLEOTIDE SEQUENCE</scope>
    <source>
        <strain evidence="1">CGMCC 1.15367</strain>
    </source>
</reference>
<dbReference type="EMBL" id="BMIQ01000003">
    <property type="protein sequence ID" value="GGE02098.1"/>
    <property type="molecule type" value="Genomic_DNA"/>
</dbReference>
<proteinExistence type="predicted"/>
<name>A0A917E577_9HYPH</name>
<reference evidence="1" key="1">
    <citation type="journal article" date="2014" name="Int. J. Syst. Evol. Microbiol.">
        <title>Complete genome sequence of Corynebacterium casei LMG S-19264T (=DSM 44701T), isolated from a smear-ripened cheese.</title>
        <authorList>
            <consortium name="US DOE Joint Genome Institute (JGI-PGF)"/>
            <person name="Walter F."/>
            <person name="Albersmeier A."/>
            <person name="Kalinowski J."/>
            <person name="Ruckert C."/>
        </authorList>
    </citation>
    <scope>NUCLEOTIDE SEQUENCE</scope>
    <source>
        <strain evidence="1">CGMCC 1.15367</strain>
    </source>
</reference>
<dbReference type="Proteomes" id="UP000644699">
    <property type="component" value="Unassembled WGS sequence"/>
</dbReference>